<name>K1W777_TRIAC</name>
<dbReference type="InParanoid" id="K1W777"/>
<dbReference type="Proteomes" id="UP000006757">
    <property type="component" value="Unassembled WGS sequence"/>
</dbReference>
<dbReference type="EMBL" id="AMBO01000408">
    <property type="protein sequence ID" value="EKC97553.1"/>
    <property type="molecule type" value="Genomic_DNA"/>
</dbReference>
<comment type="caution">
    <text evidence="1">The sequence shown here is derived from an EMBL/GenBank/DDBJ whole genome shotgun (WGS) entry which is preliminary data.</text>
</comment>
<keyword evidence="2" id="KW-1185">Reference proteome</keyword>
<dbReference type="HOGENOM" id="CLU_2098545_0_0_1"/>
<gene>
    <name evidence="1" type="ORF">A1Q2_08168</name>
</gene>
<sequence length="116" mass="12511">MSRRRRRMAQKTAYEISAVPMQMAMTTAAIRSEWLVFSSSHHQAEAVGARPRPRSRSGPSGESVRIIVVAAFGGGVGKKGLDAQSGGYGGSHSTSVGVLSEYGIRALRMDEMLRMQ</sequence>
<dbReference type="AlphaFoldDB" id="K1W777"/>
<reference evidence="1 2" key="1">
    <citation type="journal article" date="2012" name="Eukaryot. Cell">
        <title>Genome sequence of the Trichosporon asahii environmental strain CBS 8904.</title>
        <authorList>
            <person name="Yang R.Y."/>
            <person name="Li H.T."/>
            <person name="Zhu H."/>
            <person name="Zhou G.P."/>
            <person name="Wang M."/>
            <person name="Wang L."/>
        </authorList>
    </citation>
    <scope>NUCLEOTIDE SEQUENCE [LARGE SCALE GENOMIC DNA]</scope>
    <source>
        <strain evidence="1 2">CBS 8904</strain>
    </source>
</reference>
<evidence type="ECO:0000313" key="1">
    <source>
        <dbReference type="EMBL" id="EKC97553.1"/>
    </source>
</evidence>
<accession>K1W777</accession>
<protein>
    <submittedName>
        <fullName evidence="1">Uncharacterized protein</fullName>
    </submittedName>
</protein>
<evidence type="ECO:0000313" key="2">
    <source>
        <dbReference type="Proteomes" id="UP000006757"/>
    </source>
</evidence>
<proteinExistence type="predicted"/>
<organism evidence="1 2">
    <name type="scientific">Trichosporon asahii var. asahii (strain CBS 8904)</name>
    <name type="common">Yeast</name>
    <dbReference type="NCBI Taxonomy" id="1220162"/>
    <lineage>
        <taxon>Eukaryota</taxon>
        <taxon>Fungi</taxon>
        <taxon>Dikarya</taxon>
        <taxon>Basidiomycota</taxon>
        <taxon>Agaricomycotina</taxon>
        <taxon>Tremellomycetes</taxon>
        <taxon>Trichosporonales</taxon>
        <taxon>Trichosporonaceae</taxon>
        <taxon>Trichosporon</taxon>
    </lineage>
</organism>